<reference evidence="9 10" key="1">
    <citation type="submission" date="2014-05" db="EMBL/GenBank/DDBJ databases">
        <title>De novo Genome Sequence of Spirocheata sp.</title>
        <authorList>
            <person name="Shivani Y."/>
            <person name="Subhash Y."/>
            <person name="Tushar L."/>
            <person name="Sasikala C."/>
            <person name="Ramana C.V."/>
        </authorList>
    </citation>
    <scope>NUCLEOTIDE SEQUENCE [LARGE SCALE GENOMIC DNA]</scope>
    <source>
        <strain evidence="9 10">JC230</strain>
    </source>
</reference>
<comment type="catalytic activity">
    <reaction evidence="7">
        <text>L-isoleucine + 2-oxoglutarate = (S)-3-methyl-2-oxopentanoate + L-glutamate</text>
        <dbReference type="Rhea" id="RHEA:24801"/>
        <dbReference type="ChEBI" id="CHEBI:16810"/>
        <dbReference type="ChEBI" id="CHEBI:29985"/>
        <dbReference type="ChEBI" id="CHEBI:35146"/>
        <dbReference type="ChEBI" id="CHEBI:58045"/>
        <dbReference type="EC" id="2.6.1.42"/>
    </reaction>
</comment>
<accession>A0A098QZJ7</accession>
<dbReference type="GO" id="GO:0046394">
    <property type="term" value="P:carboxylic acid biosynthetic process"/>
    <property type="evidence" value="ECO:0007669"/>
    <property type="project" value="UniProtKB-ARBA"/>
</dbReference>
<keyword evidence="10" id="KW-1185">Reference proteome</keyword>
<dbReference type="EC" id="2.6.1.42" evidence="5"/>
<comment type="pathway">
    <text evidence="3">Amino-acid biosynthesis; L-leucine biosynthesis; L-leucine from 3-methyl-2-oxobutanoate: step 4/4.</text>
</comment>
<dbReference type="PANTHER" id="PTHR42743">
    <property type="entry name" value="AMINO-ACID AMINOTRANSFERASE"/>
    <property type="match status" value="1"/>
</dbReference>
<dbReference type="InterPro" id="IPR001544">
    <property type="entry name" value="Aminotrans_IV"/>
</dbReference>
<gene>
    <name evidence="9" type="ORF">DC28_08810</name>
</gene>
<dbReference type="GO" id="GO:0004084">
    <property type="term" value="F:branched-chain-amino-acid transaminase activity"/>
    <property type="evidence" value="ECO:0007669"/>
    <property type="project" value="UniProtKB-EC"/>
</dbReference>
<proteinExistence type="inferred from homology"/>
<comment type="catalytic activity">
    <reaction evidence="6">
        <text>L-valine + 2-oxoglutarate = 3-methyl-2-oxobutanoate + L-glutamate</text>
        <dbReference type="Rhea" id="RHEA:24813"/>
        <dbReference type="ChEBI" id="CHEBI:11851"/>
        <dbReference type="ChEBI" id="CHEBI:16810"/>
        <dbReference type="ChEBI" id="CHEBI:29985"/>
        <dbReference type="ChEBI" id="CHEBI:57762"/>
        <dbReference type="EC" id="2.6.1.42"/>
    </reaction>
</comment>
<dbReference type="eggNOG" id="COG0115">
    <property type="taxonomic scope" value="Bacteria"/>
</dbReference>
<comment type="pathway">
    <text evidence="2">Amino-acid biosynthesis; L-valine biosynthesis; L-valine from pyruvate: step 4/4.</text>
</comment>
<evidence type="ECO:0000313" key="9">
    <source>
        <dbReference type="EMBL" id="KGE71902.1"/>
    </source>
</evidence>
<dbReference type="RefSeq" id="WP_052078648.1">
    <property type="nucleotide sequence ID" value="NZ_JNUP01000064.1"/>
</dbReference>
<evidence type="ECO:0000256" key="1">
    <source>
        <dbReference type="ARBA" id="ARBA00004824"/>
    </source>
</evidence>
<comment type="caution">
    <text evidence="9">The sequence shown here is derived from an EMBL/GenBank/DDBJ whole genome shotgun (WGS) entry which is preliminary data.</text>
</comment>
<organism evidence="9 10">
    <name type="scientific">Spirochaeta lutea</name>
    <dbReference type="NCBI Taxonomy" id="1480694"/>
    <lineage>
        <taxon>Bacteria</taxon>
        <taxon>Pseudomonadati</taxon>
        <taxon>Spirochaetota</taxon>
        <taxon>Spirochaetia</taxon>
        <taxon>Spirochaetales</taxon>
        <taxon>Spirochaetaceae</taxon>
        <taxon>Spirochaeta</taxon>
    </lineage>
</organism>
<dbReference type="AlphaFoldDB" id="A0A098QZJ7"/>
<name>A0A098QZJ7_9SPIO</name>
<dbReference type="InterPro" id="IPR043131">
    <property type="entry name" value="BCAT-like_N"/>
</dbReference>
<dbReference type="STRING" id="1480694.DC28_08810"/>
<dbReference type="InterPro" id="IPR050571">
    <property type="entry name" value="Class-IV_PLP-Dep_Aminotrnsfr"/>
</dbReference>
<dbReference type="Pfam" id="PF01063">
    <property type="entry name" value="Aminotran_4"/>
    <property type="match status" value="1"/>
</dbReference>
<evidence type="ECO:0000256" key="6">
    <source>
        <dbReference type="ARBA" id="ARBA00048212"/>
    </source>
</evidence>
<dbReference type="Gene3D" id="3.20.10.10">
    <property type="entry name" value="D-amino Acid Aminotransferase, subunit A, domain 2"/>
    <property type="match status" value="1"/>
</dbReference>
<comment type="similarity">
    <text evidence="4">Belongs to the class-IV pyridoxal-phosphate-dependent aminotransferase family.</text>
</comment>
<dbReference type="InterPro" id="IPR036038">
    <property type="entry name" value="Aminotransferase-like"/>
</dbReference>
<comment type="catalytic activity">
    <reaction evidence="8">
        <text>L-leucine + 2-oxoglutarate = 4-methyl-2-oxopentanoate + L-glutamate</text>
        <dbReference type="Rhea" id="RHEA:18321"/>
        <dbReference type="ChEBI" id="CHEBI:16810"/>
        <dbReference type="ChEBI" id="CHEBI:17865"/>
        <dbReference type="ChEBI" id="CHEBI:29985"/>
        <dbReference type="ChEBI" id="CHEBI:57427"/>
        <dbReference type="EC" id="2.6.1.42"/>
    </reaction>
</comment>
<comment type="pathway">
    <text evidence="1">Amino-acid biosynthesis; L-isoleucine biosynthesis; L-isoleucine from 2-oxobutanoate: step 4/4.</text>
</comment>
<evidence type="ECO:0000256" key="8">
    <source>
        <dbReference type="ARBA" id="ARBA00049229"/>
    </source>
</evidence>
<evidence type="ECO:0000256" key="3">
    <source>
        <dbReference type="ARBA" id="ARBA00005072"/>
    </source>
</evidence>
<protein>
    <recommendedName>
        <fullName evidence="5">branched-chain-amino-acid transaminase</fullName>
        <ecNumber evidence="5">2.6.1.42</ecNumber>
    </recommendedName>
</protein>
<dbReference type="EMBL" id="JNUP01000064">
    <property type="protein sequence ID" value="KGE71902.1"/>
    <property type="molecule type" value="Genomic_DNA"/>
</dbReference>
<dbReference type="CDD" id="cd00449">
    <property type="entry name" value="PLPDE_IV"/>
    <property type="match status" value="1"/>
</dbReference>
<dbReference type="SUPFAM" id="SSF56752">
    <property type="entry name" value="D-aminoacid aminotransferase-like PLP-dependent enzymes"/>
    <property type="match status" value="1"/>
</dbReference>
<dbReference type="PANTHER" id="PTHR42743:SF11">
    <property type="entry name" value="AMINODEOXYCHORISMATE LYASE"/>
    <property type="match status" value="1"/>
</dbReference>
<dbReference type="Gene3D" id="3.30.470.10">
    <property type="match status" value="1"/>
</dbReference>
<evidence type="ECO:0000256" key="2">
    <source>
        <dbReference type="ARBA" id="ARBA00004931"/>
    </source>
</evidence>
<evidence type="ECO:0000256" key="5">
    <source>
        <dbReference type="ARBA" id="ARBA00013053"/>
    </source>
</evidence>
<evidence type="ECO:0000256" key="4">
    <source>
        <dbReference type="ARBA" id="ARBA00009320"/>
    </source>
</evidence>
<sequence length="319" mass="35821">MRESRILLNNRLVADEEARVSLADIDVAYGYGVYETLKVRNGVLFFPDFHEERLMNSAQLLGIRHELKPGQLVQGLRDLMAWGQSQSNSQPGSWNIKVILVGHTGRPGDVYAFLTNPLYPDRRQLKHGGTASLYMGERHFPQAKSLSMLMSTLAFRQAQEMDCYDALLVNHRREVTEGTRTNIFFLPMDRSGSTTELPPVVYTPPGTTVLEGITRRTIITALKNHGIACVEKPLSLENLASGTISLWVSSTSTKIMPISRIMNPLGQEGYQGPRHALNPEPLHHLPGTIEMPLHPGIRMIQKIYDMYLEDYAAAFHRGE</sequence>
<evidence type="ECO:0000313" key="10">
    <source>
        <dbReference type="Proteomes" id="UP000029692"/>
    </source>
</evidence>
<dbReference type="Proteomes" id="UP000029692">
    <property type="component" value="Unassembled WGS sequence"/>
</dbReference>
<evidence type="ECO:0000256" key="7">
    <source>
        <dbReference type="ARBA" id="ARBA00048798"/>
    </source>
</evidence>
<dbReference type="InterPro" id="IPR043132">
    <property type="entry name" value="BCAT-like_C"/>
</dbReference>